<sequence>MLKFIIPLSILFMLQTWLPFLIMSISILSLLIILMNFNSAITIFNKMMFQDKSSYILIMLSLMSVMLIILSSLNLKDIFTTIFPILLILILTFSTSNLISFYILFELVLIPTMMLILKMSKQQERLQASIYLMMYTITASLPLLINMILLKNNYSFNIMNIFLFKLNMIIMFMMAFLVKTPMFFTHLWLPKAHVEAPLEGSMILAAMLLKLGGYGLIRFIPLCIKKMNSINNWIISISLIGASLTSLNCIRQKDLKSLIAYSSVAHMGFVLLGLFSMTKLGMFGAILMMIAHGLSSSALFLLTNDLYLKYHSRSIILFKSMITITPNITFWWFMFTMVNISAPPTINTISEIFIMMSTLMWNKMTMIMIFISSIAVTAFSMMMFLNISHNKMHSLPLIHTPYKIYLSLFIHLIPLIMLLTKMEILI</sequence>
<evidence type="ECO:0000256" key="5">
    <source>
        <dbReference type="ARBA" id="ARBA00021006"/>
    </source>
</evidence>
<feature type="transmembrane region" description="Helical" evidence="17">
    <location>
        <begin position="402"/>
        <end position="420"/>
    </location>
</feature>
<proteinExistence type="inferred from homology"/>
<dbReference type="PRINTS" id="PR01437">
    <property type="entry name" value="NUOXDRDTASE4"/>
</dbReference>
<keyword evidence="15 17" id="KW-0472">Membrane</keyword>
<keyword evidence="10 17" id="KW-0249">Electron transport</keyword>
<feature type="transmembrane region" description="Helical" evidence="17">
    <location>
        <begin position="367"/>
        <end position="387"/>
    </location>
</feature>
<comment type="catalytic activity">
    <reaction evidence="16 17">
        <text>a ubiquinone + NADH + 5 H(+)(in) = a ubiquinol + NAD(+) + 4 H(+)(out)</text>
        <dbReference type="Rhea" id="RHEA:29091"/>
        <dbReference type="Rhea" id="RHEA-COMP:9565"/>
        <dbReference type="Rhea" id="RHEA-COMP:9566"/>
        <dbReference type="ChEBI" id="CHEBI:15378"/>
        <dbReference type="ChEBI" id="CHEBI:16389"/>
        <dbReference type="ChEBI" id="CHEBI:17976"/>
        <dbReference type="ChEBI" id="CHEBI:57540"/>
        <dbReference type="ChEBI" id="CHEBI:57945"/>
        <dbReference type="EC" id="7.1.1.2"/>
    </reaction>
</comment>
<gene>
    <name evidence="19" type="primary">ND4</name>
</gene>
<dbReference type="GO" id="GO:0031966">
    <property type="term" value="C:mitochondrial membrane"/>
    <property type="evidence" value="ECO:0007669"/>
    <property type="project" value="UniProtKB-SubCell"/>
</dbReference>
<keyword evidence="12 17" id="KW-0520">NAD</keyword>
<feature type="transmembrane region" description="Helical" evidence="17">
    <location>
        <begin position="169"/>
        <end position="189"/>
    </location>
</feature>
<reference evidence="19" key="1">
    <citation type="journal article" date="2014" name="Mitochondrial DNA">
        <title>The complete mitochondrial genome of striped lynx spider Oxyopes sertatus (Araneae: Oxyopidae).</title>
        <authorList>
            <person name="Pan W.J."/>
            <person name="Fang H.Y."/>
            <person name="Zhang P."/>
            <person name="Pan H.C."/>
        </authorList>
    </citation>
    <scope>NUCLEOTIDE SEQUENCE</scope>
</reference>
<accession>A0A0U1V6V2</accession>
<evidence type="ECO:0000259" key="18">
    <source>
        <dbReference type="Pfam" id="PF00361"/>
    </source>
</evidence>
<dbReference type="GO" id="GO:0048039">
    <property type="term" value="F:ubiquinone binding"/>
    <property type="evidence" value="ECO:0007669"/>
    <property type="project" value="TreeGrafter"/>
</dbReference>
<evidence type="ECO:0000256" key="6">
    <source>
        <dbReference type="ARBA" id="ARBA00022448"/>
    </source>
</evidence>
<keyword evidence="13 17" id="KW-0830">Ubiquinone</keyword>
<feature type="transmembrane region" description="Helical" evidence="17">
    <location>
        <begin position="201"/>
        <end position="221"/>
    </location>
</feature>
<dbReference type="PANTHER" id="PTHR43507">
    <property type="entry name" value="NADH-UBIQUINONE OXIDOREDUCTASE CHAIN 4"/>
    <property type="match status" value="1"/>
</dbReference>
<comment type="function">
    <text evidence="1">Core subunit of the mitochondrial membrane respiratory chain NADH dehydrogenase (Complex I) that is believed to belong to the minimal assembly required for catalysis. Complex I functions in the transfer of electrons from NADH to the respiratory chain. The immediate electron acceptor for the enzyme is believed to be ubiquinone.</text>
</comment>
<keyword evidence="14 17" id="KW-0496">Mitochondrion</keyword>
<dbReference type="EC" id="7.1.1.2" evidence="4 17"/>
<evidence type="ECO:0000256" key="8">
    <source>
        <dbReference type="ARBA" id="ARBA00022692"/>
    </source>
</evidence>
<dbReference type="Pfam" id="PF00361">
    <property type="entry name" value="Proton_antipo_M"/>
    <property type="match status" value="1"/>
</dbReference>
<name>A0A0U1V6V2_OXYSE</name>
<evidence type="ECO:0000256" key="17">
    <source>
        <dbReference type="RuleBase" id="RU003297"/>
    </source>
</evidence>
<feature type="transmembrane region" description="Helical" evidence="17">
    <location>
        <begin position="283"/>
        <end position="303"/>
    </location>
</feature>
<dbReference type="GeneID" id="20523564"/>
<keyword evidence="9" id="KW-1278">Translocase</keyword>
<feature type="transmembrane region" description="Helical" evidence="17">
    <location>
        <begin position="258"/>
        <end position="277"/>
    </location>
</feature>
<evidence type="ECO:0000256" key="16">
    <source>
        <dbReference type="ARBA" id="ARBA00049551"/>
    </source>
</evidence>
<keyword evidence="8 17" id="KW-0812">Transmembrane</keyword>
<evidence type="ECO:0000256" key="11">
    <source>
        <dbReference type="ARBA" id="ARBA00022989"/>
    </source>
</evidence>
<keyword evidence="6 17" id="KW-0813">Transport</keyword>
<dbReference type="InterPro" id="IPR001750">
    <property type="entry name" value="ND/Mrp_TM"/>
</dbReference>
<dbReference type="AlphaFoldDB" id="A0A0U1V6V2"/>
<evidence type="ECO:0000256" key="9">
    <source>
        <dbReference type="ARBA" id="ARBA00022967"/>
    </source>
</evidence>
<feature type="transmembrane region" description="Helical" evidence="17">
    <location>
        <begin position="55"/>
        <end position="75"/>
    </location>
</feature>
<evidence type="ECO:0000256" key="14">
    <source>
        <dbReference type="ARBA" id="ARBA00023128"/>
    </source>
</evidence>
<dbReference type="GO" id="GO:0003954">
    <property type="term" value="F:NADH dehydrogenase activity"/>
    <property type="evidence" value="ECO:0007669"/>
    <property type="project" value="TreeGrafter"/>
</dbReference>
<dbReference type="GO" id="GO:0015990">
    <property type="term" value="P:electron transport coupled proton transport"/>
    <property type="evidence" value="ECO:0007669"/>
    <property type="project" value="TreeGrafter"/>
</dbReference>
<evidence type="ECO:0000313" key="19">
    <source>
        <dbReference type="EMBL" id="AIP86901.1"/>
    </source>
</evidence>
<keyword evidence="11 17" id="KW-1133">Transmembrane helix</keyword>
<evidence type="ECO:0000256" key="7">
    <source>
        <dbReference type="ARBA" id="ARBA00022660"/>
    </source>
</evidence>
<dbReference type="EMBL" id="KM272950">
    <property type="protein sequence ID" value="AIP86901.1"/>
    <property type="molecule type" value="Genomic_DNA"/>
</dbReference>
<evidence type="ECO:0000256" key="2">
    <source>
        <dbReference type="ARBA" id="ARBA00004225"/>
    </source>
</evidence>
<dbReference type="PANTHER" id="PTHR43507:SF20">
    <property type="entry name" value="NADH-UBIQUINONE OXIDOREDUCTASE CHAIN 4"/>
    <property type="match status" value="1"/>
</dbReference>
<evidence type="ECO:0000256" key="4">
    <source>
        <dbReference type="ARBA" id="ARBA00012944"/>
    </source>
</evidence>
<feature type="domain" description="NADH:quinone oxidoreductase/Mrp antiporter transmembrane" evidence="18">
    <location>
        <begin position="96"/>
        <end position="373"/>
    </location>
</feature>
<comment type="similarity">
    <text evidence="3 17">Belongs to the complex I subunit 4 family.</text>
</comment>
<geneLocation type="mitochondrion" evidence="19"/>
<feature type="transmembrane region" description="Helical" evidence="17">
    <location>
        <begin position="81"/>
        <end position="109"/>
    </location>
</feature>
<dbReference type="InterPro" id="IPR003918">
    <property type="entry name" value="NADH_UbQ_OxRdtase"/>
</dbReference>
<comment type="subcellular location">
    <subcellularLocation>
        <location evidence="2 17">Mitochondrion membrane</location>
        <topology evidence="2 17">Multi-pass membrane protein</topology>
    </subcellularLocation>
</comment>
<feature type="transmembrane region" description="Helical" evidence="17">
    <location>
        <begin position="315"/>
        <end position="334"/>
    </location>
</feature>
<dbReference type="GO" id="GO:0042773">
    <property type="term" value="P:ATP synthesis coupled electron transport"/>
    <property type="evidence" value="ECO:0007669"/>
    <property type="project" value="InterPro"/>
</dbReference>
<dbReference type="RefSeq" id="YP_009072497.1">
    <property type="nucleotide sequence ID" value="NC_025224.1"/>
</dbReference>
<keyword evidence="7 17" id="KW-0679">Respiratory chain</keyword>
<evidence type="ECO:0000256" key="10">
    <source>
        <dbReference type="ARBA" id="ARBA00022982"/>
    </source>
</evidence>
<evidence type="ECO:0000256" key="12">
    <source>
        <dbReference type="ARBA" id="ARBA00023027"/>
    </source>
</evidence>
<evidence type="ECO:0000256" key="15">
    <source>
        <dbReference type="ARBA" id="ARBA00023136"/>
    </source>
</evidence>
<feature type="transmembrane region" description="Helical" evidence="17">
    <location>
        <begin position="130"/>
        <end position="149"/>
    </location>
</feature>
<evidence type="ECO:0000256" key="1">
    <source>
        <dbReference type="ARBA" id="ARBA00003257"/>
    </source>
</evidence>
<protein>
    <recommendedName>
        <fullName evidence="5 17">NADH-ubiquinone oxidoreductase chain 4</fullName>
        <ecNumber evidence="4 17">7.1.1.2</ecNumber>
    </recommendedName>
</protein>
<dbReference type="GO" id="GO:0008137">
    <property type="term" value="F:NADH dehydrogenase (ubiquinone) activity"/>
    <property type="evidence" value="ECO:0007669"/>
    <property type="project" value="UniProtKB-UniRule"/>
</dbReference>
<feature type="transmembrane region" description="Helical" evidence="17">
    <location>
        <begin position="6"/>
        <end position="34"/>
    </location>
</feature>
<evidence type="ECO:0000256" key="3">
    <source>
        <dbReference type="ARBA" id="ARBA00009025"/>
    </source>
</evidence>
<organism evidence="19">
    <name type="scientific">Oxyopes sertatus</name>
    <name type="common">Striped lynx spider</name>
    <dbReference type="NCBI Taxonomy" id="93706"/>
    <lineage>
        <taxon>Eukaryota</taxon>
        <taxon>Metazoa</taxon>
        <taxon>Ecdysozoa</taxon>
        <taxon>Arthropoda</taxon>
        <taxon>Chelicerata</taxon>
        <taxon>Arachnida</taxon>
        <taxon>Araneae</taxon>
        <taxon>Araneomorphae</taxon>
        <taxon>Entelegynae</taxon>
        <taxon>Lycosoidea</taxon>
        <taxon>Oxyopidae</taxon>
        <taxon>Oxyopes</taxon>
    </lineage>
</organism>
<evidence type="ECO:0000256" key="13">
    <source>
        <dbReference type="ARBA" id="ARBA00023075"/>
    </source>
</evidence>
<comment type="function">
    <text evidence="17">Core subunit of the mitochondrial membrane respiratory chain NADH dehydrogenase (Complex I) which catalyzes electron transfer from NADH through the respiratory chain, using ubiquinone as an electron acceptor. Essential for the catalytic activity and assembly of complex I.</text>
</comment>
<dbReference type="CTD" id="4538"/>